<dbReference type="EMBL" id="KN833709">
    <property type="protein sequence ID" value="KIK25292.1"/>
    <property type="molecule type" value="Genomic_DNA"/>
</dbReference>
<sequence length="170" mass="19034">MAQKGRWSVAVYELVAGSSTPLLRVAKLLSLRLCPVWCGAREIRPLKTSLGFEGIRAAQSLSDLLNLIQTHPLLHESLISRRLVAFLESHTFVVFDSGTCYTPNARRILSRGRSLWSIRIFRVEYPISIWRTESPGRGDGAAWAFCPKLSLSFVFEVVFCVGSLDGAHWN</sequence>
<reference evidence="2" key="2">
    <citation type="submission" date="2015-01" db="EMBL/GenBank/DDBJ databases">
        <title>Evolutionary Origins and Diversification of the Mycorrhizal Mutualists.</title>
        <authorList>
            <consortium name="DOE Joint Genome Institute"/>
            <consortium name="Mycorrhizal Genomics Consortium"/>
            <person name="Kohler A."/>
            <person name="Kuo A."/>
            <person name="Nagy L.G."/>
            <person name="Floudas D."/>
            <person name="Copeland A."/>
            <person name="Barry K.W."/>
            <person name="Cichocki N."/>
            <person name="Veneault-Fourrey C."/>
            <person name="LaButti K."/>
            <person name="Lindquist E.A."/>
            <person name="Lipzen A."/>
            <person name="Lundell T."/>
            <person name="Morin E."/>
            <person name="Murat C."/>
            <person name="Riley R."/>
            <person name="Ohm R."/>
            <person name="Sun H."/>
            <person name="Tunlid A."/>
            <person name="Henrissat B."/>
            <person name="Grigoriev I.V."/>
            <person name="Hibbett D.S."/>
            <person name="Martin F."/>
        </authorList>
    </citation>
    <scope>NUCLEOTIDE SEQUENCE [LARGE SCALE GENOMIC DNA]</scope>
    <source>
        <strain evidence="2">441</strain>
    </source>
</reference>
<name>A0A0C9ZSQ7_9AGAM</name>
<keyword evidence="2" id="KW-1185">Reference proteome</keyword>
<dbReference type="AlphaFoldDB" id="A0A0C9ZSQ7"/>
<dbReference type="Proteomes" id="UP000054018">
    <property type="component" value="Unassembled WGS sequence"/>
</dbReference>
<reference evidence="1 2" key="1">
    <citation type="submission" date="2014-04" db="EMBL/GenBank/DDBJ databases">
        <authorList>
            <consortium name="DOE Joint Genome Institute"/>
            <person name="Kuo A."/>
            <person name="Kohler A."/>
            <person name="Costa M.D."/>
            <person name="Nagy L.G."/>
            <person name="Floudas D."/>
            <person name="Copeland A."/>
            <person name="Barry K.W."/>
            <person name="Cichocki N."/>
            <person name="Veneault-Fourrey C."/>
            <person name="LaButti K."/>
            <person name="Lindquist E.A."/>
            <person name="Lipzen A."/>
            <person name="Lundell T."/>
            <person name="Morin E."/>
            <person name="Murat C."/>
            <person name="Sun H."/>
            <person name="Tunlid A."/>
            <person name="Henrissat B."/>
            <person name="Grigoriev I.V."/>
            <person name="Hibbett D.S."/>
            <person name="Martin F."/>
            <person name="Nordberg H.P."/>
            <person name="Cantor M.N."/>
            <person name="Hua S.X."/>
        </authorList>
    </citation>
    <scope>NUCLEOTIDE SEQUENCE [LARGE SCALE GENOMIC DNA]</scope>
    <source>
        <strain evidence="1 2">441</strain>
    </source>
</reference>
<evidence type="ECO:0000313" key="1">
    <source>
        <dbReference type="EMBL" id="KIK25292.1"/>
    </source>
</evidence>
<organism evidence="1 2">
    <name type="scientific">Pisolithus microcarpus 441</name>
    <dbReference type="NCBI Taxonomy" id="765257"/>
    <lineage>
        <taxon>Eukaryota</taxon>
        <taxon>Fungi</taxon>
        <taxon>Dikarya</taxon>
        <taxon>Basidiomycota</taxon>
        <taxon>Agaricomycotina</taxon>
        <taxon>Agaricomycetes</taxon>
        <taxon>Agaricomycetidae</taxon>
        <taxon>Boletales</taxon>
        <taxon>Sclerodermatineae</taxon>
        <taxon>Pisolithaceae</taxon>
        <taxon>Pisolithus</taxon>
    </lineage>
</organism>
<evidence type="ECO:0000313" key="2">
    <source>
        <dbReference type="Proteomes" id="UP000054018"/>
    </source>
</evidence>
<protein>
    <submittedName>
        <fullName evidence="1">Uncharacterized protein</fullName>
    </submittedName>
</protein>
<accession>A0A0C9ZSQ7</accession>
<gene>
    <name evidence="1" type="ORF">PISMIDRAFT_677290</name>
</gene>
<proteinExistence type="predicted"/>
<dbReference type="HOGENOM" id="CLU_1571264_0_0_1"/>